<keyword evidence="6" id="KW-0234">DNA repair</keyword>
<dbReference type="GO" id="GO:0006281">
    <property type="term" value="P:DNA repair"/>
    <property type="evidence" value="ECO:0007669"/>
    <property type="project" value="UniProtKB-KW"/>
</dbReference>
<dbReference type="AlphaFoldDB" id="A0A7S3LCQ9"/>
<dbReference type="PANTHER" id="PTHR11059">
    <property type="entry name" value="DNA REPAIR PROTEIN RECN"/>
    <property type="match status" value="1"/>
</dbReference>
<name>A0A7S3LCQ9_9STRA</name>
<gene>
    <name evidence="8" type="ORF">ACOF00016_LOCUS16124</name>
</gene>
<accession>A0A7S3LCQ9</accession>
<comment type="similarity">
    <text evidence="1">Belongs to the RecN family.</text>
</comment>
<evidence type="ECO:0000256" key="5">
    <source>
        <dbReference type="ARBA" id="ARBA00022840"/>
    </source>
</evidence>
<sequence>MINERDGNVQALARLPKATSAEKEALEKFENACELRSVERKRVATILREFVNRRLPSLGMATSEFDITINSNARKCTDSSAYSGNLGLDDVEFMLQHGTRTTKEPSRRGGTLHQVASSGEKARILLAIECSLPGSIRAATGSTNTFVSGILPPPIPITVVYDEIDAHVGGRAAVALGHMLADQSLQSQVIAITHSPAVAASADAHIVVQKTLSGDRTLISVESKSEAERRQELARMASGDVAAQEAEVFAEALIRNGVERRKKQQKIEYS</sequence>
<proteinExistence type="inferred from homology"/>
<keyword evidence="3" id="KW-0547">Nucleotide-binding</keyword>
<dbReference type="SUPFAM" id="SSF52540">
    <property type="entry name" value="P-loop containing nucleoside triphosphate hydrolases"/>
    <property type="match status" value="1"/>
</dbReference>
<evidence type="ECO:0000256" key="2">
    <source>
        <dbReference type="ARBA" id="ARBA00021315"/>
    </source>
</evidence>
<dbReference type="GO" id="GO:0005524">
    <property type="term" value="F:ATP binding"/>
    <property type="evidence" value="ECO:0007669"/>
    <property type="project" value="UniProtKB-KW"/>
</dbReference>
<keyword evidence="5" id="KW-0067">ATP-binding</keyword>
<evidence type="ECO:0000256" key="6">
    <source>
        <dbReference type="ARBA" id="ARBA00023204"/>
    </source>
</evidence>
<dbReference type="GO" id="GO:0006310">
    <property type="term" value="P:DNA recombination"/>
    <property type="evidence" value="ECO:0007669"/>
    <property type="project" value="InterPro"/>
</dbReference>
<evidence type="ECO:0000256" key="4">
    <source>
        <dbReference type="ARBA" id="ARBA00022763"/>
    </source>
</evidence>
<dbReference type="InterPro" id="IPR004604">
    <property type="entry name" value="DNA_recomb/repair_RecN"/>
</dbReference>
<evidence type="ECO:0000256" key="1">
    <source>
        <dbReference type="ARBA" id="ARBA00009441"/>
    </source>
</evidence>
<dbReference type="EMBL" id="HBIM01021664">
    <property type="protein sequence ID" value="CAE0419277.1"/>
    <property type="molecule type" value="Transcribed_RNA"/>
</dbReference>
<dbReference type="Gene3D" id="3.40.50.300">
    <property type="entry name" value="P-loop containing nucleotide triphosphate hydrolases"/>
    <property type="match status" value="1"/>
</dbReference>
<evidence type="ECO:0000256" key="3">
    <source>
        <dbReference type="ARBA" id="ARBA00022741"/>
    </source>
</evidence>
<reference evidence="8" key="1">
    <citation type="submission" date="2021-01" db="EMBL/GenBank/DDBJ databases">
        <authorList>
            <person name="Corre E."/>
            <person name="Pelletier E."/>
            <person name="Niang G."/>
            <person name="Scheremetjew M."/>
            <person name="Finn R."/>
            <person name="Kale V."/>
            <person name="Holt S."/>
            <person name="Cochrane G."/>
            <person name="Meng A."/>
            <person name="Brown T."/>
            <person name="Cohen L."/>
        </authorList>
    </citation>
    <scope>NUCLEOTIDE SEQUENCE</scope>
    <source>
        <strain evidence="8">CCMP127</strain>
    </source>
</reference>
<protein>
    <recommendedName>
        <fullName evidence="2">DNA repair protein RecN</fullName>
    </recommendedName>
    <alternativeName>
        <fullName evidence="7">Recombination protein N</fullName>
    </alternativeName>
</protein>
<organism evidence="8">
    <name type="scientific">Amphora coffeiformis</name>
    <dbReference type="NCBI Taxonomy" id="265554"/>
    <lineage>
        <taxon>Eukaryota</taxon>
        <taxon>Sar</taxon>
        <taxon>Stramenopiles</taxon>
        <taxon>Ochrophyta</taxon>
        <taxon>Bacillariophyta</taxon>
        <taxon>Bacillariophyceae</taxon>
        <taxon>Bacillariophycidae</taxon>
        <taxon>Thalassiophysales</taxon>
        <taxon>Catenulaceae</taxon>
        <taxon>Amphora</taxon>
    </lineage>
</organism>
<keyword evidence="4" id="KW-0227">DNA damage</keyword>
<dbReference type="InterPro" id="IPR027417">
    <property type="entry name" value="P-loop_NTPase"/>
</dbReference>
<evidence type="ECO:0000313" key="8">
    <source>
        <dbReference type="EMBL" id="CAE0419277.1"/>
    </source>
</evidence>
<evidence type="ECO:0000256" key="7">
    <source>
        <dbReference type="ARBA" id="ARBA00033408"/>
    </source>
</evidence>
<dbReference type="PANTHER" id="PTHR11059:SF0">
    <property type="entry name" value="DNA REPAIR PROTEIN RECN"/>
    <property type="match status" value="1"/>
</dbReference>